<sequence>MPHQPAITHRHIVAAAYARSWLLVPADQPERFTDAGESDGDGVIMDLEDAVIASKKDTRPCRTRTVDAVWRPSMGPH</sequence>
<dbReference type="Proteomes" id="UP001185927">
    <property type="component" value="Unassembled WGS sequence"/>
</dbReference>
<comment type="caution">
    <text evidence="1">The sequence shown here is derived from an EMBL/GenBank/DDBJ whole genome shotgun (WGS) entry which is preliminary data.</text>
</comment>
<evidence type="ECO:0000313" key="2">
    <source>
        <dbReference type="Proteomes" id="UP001185927"/>
    </source>
</evidence>
<evidence type="ECO:0000313" key="1">
    <source>
        <dbReference type="EMBL" id="MDV6271214.1"/>
    </source>
</evidence>
<protein>
    <submittedName>
        <fullName evidence="1">Uncharacterized protein</fullName>
    </submittedName>
</protein>
<gene>
    <name evidence="1" type="ORF">R3Q16_31835</name>
</gene>
<reference evidence="1 2" key="1">
    <citation type="submission" date="2023-10" db="EMBL/GenBank/DDBJ databases">
        <title>Development of a sustainable strategy for remediation of hydrocarbon-contaminated territories based on the waste exchange concept.</title>
        <authorList>
            <person name="Krivoruchko A."/>
        </authorList>
    </citation>
    <scope>NUCLEOTIDE SEQUENCE [LARGE SCALE GENOMIC DNA]</scope>
    <source>
        <strain evidence="1 2">IEGM 1203</strain>
    </source>
</reference>
<keyword evidence="2" id="KW-1185">Reference proteome</keyword>
<dbReference type="InterPro" id="IPR015813">
    <property type="entry name" value="Pyrv/PenolPyrv_kinase-like_dom"/>
</dbReference>
<dbReference type="RefSeq" id="WP_317545675.1">
    <property type="nucleotide sequence ID" value="NZ_JAWLKB010000035.1"/>
</dbReference>
<dbReference type="Gene3D" id="3.20.20.60">
    <property type="entry name" value="Phosphoenolpyruvate-binding domains"/>
    <property type="match status" value="1"/>
</dbReference>
<proteinExistence type="predicted"/>
<dbReference type="SUPFAM" id="SSF51621">
    <property type="entry name" value="Phosphoenolpyruvate/pyruvate domain"/>
    <property type="match status" value="1"/>
</dbReference>
<organism evidence="1 2">
    <name type="scientific">Rhodococcus globerulus</name>
    <dbReference type="NCBI Taxonomy" id="33008"/>
    <lineage>
        <taxon>Bacteria</taxon>
        <taxon>Bacillati</taxon>
        <taxon>Actinomycetota</taxon>
        <taxon>Actinomycetes</taxon>
        <taxon>Mycobacteriales</taxon>
        <taxon>Nocardiaceae</taxon>
        <taxon>Rhodococcus</taxon>
    </lineage>
</organism>
<dbReference type="EMBL" id="JAWLKB010000035">
    <property type="protein sequence ID" value="MDV6271214.1"/>
    <property type="molecule type" value="Genomic_DNA"/>
</dbReference>
<dbReference type="InterPro" id="IPR040442">
    <property type="entry name" value="Pyrv_kinase-like_dom_sf"/>
</dbReference>
<name>A0ABU4C3Y4_RHOGO</name>
<accession>A0ABU4C3Y4</accession>